<dbReference type="GO" id="GO:0035556">
    <property type="term" value="P:intracellular signal transduction"/>
    <property type="evidence" value="ECO:0007669"/>
    <property type="project" value="InterPro"/>
</dbReference>
<name>A0A8C6TRB2_9GOBI</name>
<dbReference type="GO" id="GO:0005815">
    <property type="term" value="C:microtubule organizing center"/>
    <property type="evidence" value="ECO:0007669"/>
    <property type="project" value="TreeGrafter"/>
</dbReference>
<organism evidence="2 3">
    <name type="scientific">Neogobius melanostomus</name>
    <name type="common">round goby</name>
    <dbReference type="NCBI Taxonomy" id="47308"/>
    <lineage>
        <taxon>Eukaryota</taxon>
        <taxon>Metazoa</taxon>
        <taxon>Chordata</taxon>
        <taxon>Craniata</taxon>
        <taxon>Vertebrata</taxon>
        <taxon>Euteleostomi</taxon>
        <taxon>Actinopterygii</taxon>
        <taxon>Neopterygii</taxon>
        <taxon>Teleostei</taxon>
        <taxon>Neoteleostei</taxon>
        <taxon>Acanthomorphata</taxon>
        <taxon>Gobiaria</taxon>
        <taxon>Gobiiformes</taxon>
        <taxon>Gobioidei</taxon>
        <taxon>Gobiidae</taxon>
        <taxon>Benthophilinae</taxon>
        <taxon>Neogobiini</taxon>
        <taxon>Neogobius</taxon>
    </lineage>
</organism>
<dbReference type="Gene3D" id="3.10.20.230">
    <property type="entry name" value="Doublecortin domain"/>
    <property type="match status" value="2"/>
</dbReference>
<dbReference type="PROSITE" id="PS50309">
    <property type="entry name" value="DC"/>
    <property type="match status" value="2"/>
</dbReference>
<evidence type="ECO:0000259" key="1">
    <source>
        <dbReference type="PROSITE" id="PS50309"/>
    </source>
</evidence>
<dbReference type="GO" id="GO:0005874">
    <property type="term" value="C:microtubule"/>
    <property type="evidence" value="ECO:0007669"/>
    <property type="project" value="TreeGrafter"/>
</dbReference>
<dbReference type="Ensembl" id="ENSNMLT00000029125.1">
    <property type="protein sequence ID" value="ENSNMLP00000026064.1"/>
    <property type="gene ID" value="ENSNMLG00000016623.1"/>
</dbReference>
<dbReference type="Pfam" id="PF03607">
    <property type="entry name" value="DCX"/>
    <property type="match status" value="2"/>
</dbReference>
<evidence type="ECO:0000313" key="2">
    <source>
        <dbReference type="Ensembl" id="ENSNMLP00000026064.1"/>
    </source>
</evidence>
<dbReference type="PANTHER" id="PTHR23004">
    <property type="entry name" value="DOUBLECORTIN DOMAIN CONTAINING 2"/>
    <property type="match status" value="1"/>
</dbReference>
<dbReference type="PANTHER" id="PTHR23004:SF9">
    <property type="entry name" value="DOUBLECORTIN DOMAIN-CONTAINING PROTEIN 2C"/>
    <property type="match status" value="1"/>
</dbReference>
<accession>A0A8C6TRB2</accession>
<evidence type="ECO:0000313" key="3">
    <source>
        <dbReference type="Proteomes" id="UP000694523"/>
    </source>
</evidence>
<sequence>VQGAWPSPSTKTITVYRNGDGYFPGRKIVLTSRLSTLDALLDLLTSVRAGSGQDAPFGAVQRLYTVQGHRVRRLEQVEAGRGYVAAGNEGFKHLPLCGFLQGARSHNPPVCSHLISVVFRSVQSPTYTLKSWESVLAMVTEKVSLRTGAVHRLCTVEGRPLSGPAQLRNQQQYVAVGAERFKALPYDQRLHNRPPSSNNGPADGRYIEVYTNMSMLVLGVSVFTARRKRIELAGAAEVQEDGSGGGCP</sequence>
<dbReference type="SUPFAM" id="SSF89837">
    <property type="entry name" value="Doublecortin (DC)"/>
    <property type="match status" value="2"/>
</dbReference>
<reference evidence="2" key="1">
    <citation type="submission" date="2025-08" db="UniProtKB">
        <authorList>
            <consortium name="Ensembl"/>
        </authorList>
    </citation>
    <scope>IDENTIFICATION</scope>
</reference>
<feature type="domain" description="Doublecortin" evidence="1">
    <location>
        <begin position="11"/>
        <end position="97"/>
    </location>
</feature>
<dbReference type="InterPro" id="IPR036572">
    <property type="entry name" value="Doublecortin_dom_sf"/>
</dbReference>
<protein>
    <submittedName>
        <fullName evidence="2">Si:dkey-25g12.4</fullName>
    </submittedName>
</protein>
<feature type="domain" description="Doublecortin" evidence="1">
    <location>
        <begin position="128"/>
        <end position="187"/>
    </location>
</feature>
<reference evidence="2" key="2">
    <citation type="submission" date="2025-09" db="UniProtKB">
        <authorList>
            <consortium name="Ensembl"/>
        </authorList>
    </citation>
    <scope>IDENTIFICATION</scope>
</reference>
<proteinExistence type="predicted"/>
<dbReference type="Proteomes" id="UP000694523">
    <property type="component" value="Unplaced"/>
</dbReference>
<dbReference type="InterPro" id="IPR003533">
    <property type="entry name" value="Doublecortin_dom"/>
</dbReference>
<keyword evidence="3" id="KW-1185">Reference proteome</keyword>
<dbReference type="AlphaFoldDB" id="A0A8C6TRB2"/>
<dbReference type="SMART" id="SM00537">
    <property type="entry name" value="DCX"/>
    <property type="match status" value="2"/>
</dbReference>